<dbReference type="EMBL" id="JAAIWM010000005">
    <property type="protein sequence ID" value="NEY72859.1"/>
    <property type="molecule type" value="Genomic_DNA"/>
</dbReference>
<name>A0A6M0QAS9_9BACI</name>
<comment type="caution">
    <text evidence="1">The sequence shown here is derived from an EMBL/GenBank/DDBJ whole genome shotgun (WGS) entry which is preliminary data.</text>
</comment>
<evidence type="ECO:0000313" key="2">
    <source>
        <dbReference type="Proteomes" id="UP000481043"/>
    </source>
</evidence>
<dbReference type="Proteomes" id="UP000481043">
    <property type="component" value="Unassembled WGS sequence"/>
</dbReference>
<accession>A0A6M0QAS9</accession>
<dbReference type="RefSeq" id="WP_163180340.1">
    <property type="nucleotide sequence ID" value="NZ_JAAIWM010000005.1"/>
</dbReference>
<keyword evidence="2" id="KW-1185">Reference proteome</keyword>
<organism evidence="1 2">
    <name type="scientific">Bacillus mesophilus</name>
    <dbReference type="NCBI Taxonomy" id="1808955"/>
    <lineage>
        <taxon>Bacteria</taxon>
        <taxon>Bacillati</taxon>
        <taxon>Bacillota</taxon>
        <taxon>Bacilli</taxon>
        <taxon>Bacillales</taxon>
        <taxon>Bacillaceae</taxon>
        <taxon>Bacillus</taxon>
    </lineage>
</organism>
<protein>
    <submittedName>
        <fullName evidence="1">Uncharacterized protein</fullName>
    </submittedName>
</protein>
<dbReference type="AlphaFoldDB" id="A0A6M0QAS9"/>
<reference evidence="1 2" key="1">
    <citation type="submission" date="2020-02" db="EMBL/GenBank/DDBJ databases">
        <title>Bacillus aquiflavi sp. nov., isolated from yellow water of strong flavor Chinese baijiu in Yibin region of China.</title>
        <authorList>
            <person name="Xie J."/>
        </authorList>
    </citation>
    <scope>NUCLEOTIDE SEQUENCE [LARGE SCALE GENOMIC DNA]</scope>
    <source>
        <strain evidence="1 2">SA4</strain>
    </source>
</reference>
<evidence type="ECO:0000313" key="1">
    <source>
        <dbReference type="EMBL" id="NEY72859.1"/>
    </source>
</evidence>
<sequence>MEDYYLSDIRVFGLSNNRNEQKGPVHLQLSNQDSQGDASMRFNQAVFQSARILAKEDLPHVKESVRSYQPMKAPSIELVYLSKKGDCGVSATILFHKSGPSVICYSKSNPQKQSNDEPIQPIKALQGLCIGYENRYSYFTLPHVEKNCQI</sequence>
<proteinExistence type="predicted"/>
<gene>
    <name evidence="1" type="ORF">G4D63_14065</name>
</gene>